<dbReference type="PRINTS" id="PR00719">
    <property type="entry name" value="LMWPTPASE"/>
</dbReference>
<evidence type="ECO:0000256" key="1">
    <source>
        <dbReference type="ARBA" id="ARBA00011063"/>
    </source>
</evidence>
<sequence length="149" mass="17170">MKITFVCLGNICRSPVAEFICKDLIVNKYKNNNITVDSAGTSGYHDGEYMHQKTANILQKNNINNKPFVSKKITSNLVNESDYVFAMDNSNYQDLISFGVPKEKLFKITDYLKLQKYDEIPDPWYTNNFELTYSLLNEAIDNFLSTILK</sequence>
<dbReference type="Gene3D" id="3.40.50.2300">
    <property type="match status" value="1"/>
</dbReference>
<dbReference type="GO" id="GO:0004725">
    <property type="term" value="F:protein tyrosine phosphatase activity"/>
    <property type="evidence" value="ECO:0007669"/>
    <property type="project" value="UniProtKB-EC"/>
</dbReference>
<dbReference type="PANTHER" id="PTHR11717:SF7">
    <property type="entry name" value="LOW MOLECULAR WEIGHT PHOSPHOTYROSINE PROTEIN PHOSPHATASE"/>
    <property type="match status" value="1"/>
</dbReference>
<accession>A0A6P1LFG1</accession>
<evidence type="ECO:0000256" key="3">
    <source>
        <dbReference type="ARBA" id="ARBA00022801"/>
    </source>
</evidence>
<dbReference type="InterPro" id="IPR050438">
    <property type="entry name" value="LMW_PTPase"/>
</dbReference>
<dbReference type="CDD" id="cd16343">
    <property type="entry name" value="LMWPTP"/>
    <property type="match status" value="1"/>
</dbReference>
<keyword evidence="4" id="KW-0904">Protein phosphatase</keyword>
<feature type="active site" description="Nucleophile" evidence="5">
    <location>
        <position position="13"/>
    </location>
</feature>
<dbReference type="GeneID" id="96866950"/>
<organism evidence="6">
    <name type="scientific">Malacoplasma iowae 695</name>
    <dbReference type="NCBI Taxonomy" id="1048830"/>
    <lineage>
        <taxon>Bacteria</taxon>
        <taxon>Bacillati</taxon>
        <taxon>Mycoplasmatota</taxon>
        <taxon>Mycoplasmoidales</taxon>
        <taxon>Mycoplasmoidaceae</taxon>
        <taxon>Malacoplasma</taxon>
    </lineage>
</organism>
<dbReference type="EC" id="3.1.3.48" evidence="2"/>
<dbReference type="InterPro" id="IPR036196">
    <property type="entry name" value="Ptyr_pPase_sf"/>
</dbReference>
<dbReference type="Proteomes" id="UP000464283">
    <property type="component" value="Chromosome"/>
</dbReference>
<dbReference type="InterPro" id="IPR017867">
    <property type="entry name" value="Tyr_phospatase_low_mol_wt"/>
</dbReference>
<keyword evidence="3" id="KW-0378">Hydrolase</keyword>
<comment type="similarity">
    <text evidence="1">Belongs to the low molecular weight phosphotyrosine protein phosphatase family.</text>
</comment>
<dbReference type="AlphaFoldDB" id="A0A6P1LFG1"/>
<dbReference type="PANTHER" id="PTHR11717">
    <property type="entry name" value="LOW MOLECULAR WEIGHT PROTEIN TYROSINE PHOSPHATASE"/>
    <property type="match status" value="1"/>
</dbReference>
<evidence type="ECO:0000256" key="4">
    <source>
        <dbReference type="ARBA" id="ARBA00022912"/>
    </source>
</evidence>
<dbReference type="InterPro" id="IPR023485">
    <property type="entry name" value="Ptyr_pPase"/>
</dbReference>
<protein>
    <recommendedName>
        <fullName evidence="2">protein-tyrosine-phosphatase</fullName>
        <ecNumber evidence="2">3.1.3.48</ecNumber>
    </recommendedName>
</protein>
<reference evidence="6" key="1">
    <citation type="submission" date="2022-10" db="EMBL/GenBank/DDBJ databases">
        <title>The first complete genome sequence of Mycoplasma iowae strain 695.</title>
        <authorList>
            <person name="Ghanem M."/>
            <person name="El-Gazzar M."/>
        </authorList>
    </citation>
    <scope>NUCLEOTIDE SEQUENCE</scope>
    <source>
        <strain evidence="6">695</strain>
    </source>
</reference>
<feature type="active site" description="Nucleophile" evidence="5">
    <location>
        <position position="7"/>
    </location>
</feature>
<dbReference type="Pfam" id="PF01451">
    <property type="entry name" value="LMWPc"/>
    <property type="match status" value="1"/>
</dbReference>
<evidence type="ECO:0000256" key="5">
    <source>
        <dbReference type="PIRSR" id="PIRSR617867-1"/>
    </source>
</evidence>
<feature type="active site" description="Proton donor" evidence="5">
    <location>
        <position position="122"/>
    </location>
</feature>
<dbReference type="SMART" id="SM00226">
    <property type="entry name" value="LMWPc"/>
    <property type="match status" value="1"/>
</dbReference>
<name>A0A6P1LFG1_MALIO</name>
<dbReference type="SUPFAM" id="SSF52788">
    <property type="entry name" value="Phosphotyrosine protein phosphatases I"/>
    <property type="match status" value="1"/>
</dbReference>
<dbReference type="RefSeq" id="WP_004024775.1">
    <property type="nucleotide sequence ID" value="NZ_AGFP01000011.1"/>
</dbReference>
<dbReference type="KEGG" id="miw:EER00_01990"/>
<evidence type="ECO:0000256" key="2">
    <source>
        <dbReference type="ARBA" id="ARBA00013064"/>
    </source>
</evidence>
<gene>
    <name evidence="6" type="ORF">EER00_01990</name>
</gene>
<evidence type="ECO:0000313" key="6">
    <source>
        <dbReference type="EMBL" id="QHG90284.2"/>
    </source>
</evidence>
<proteinExistence type="inferred from homology"/>
<dbReference type="EMBL" id="CP033512">
    <property type="protein sequence ID" value="QHG90284.2"/>
    <property type="molecule type" value="Genomic_DNA"/>
</dbReference>